<dbReference type="AlphaFoldDB" id="A0A376BAU1"/>
<feature type="compositionally biased region" description="Low complexity" evidence="7">
    <location>
        <begin position="236"/>
        <end position="245"/>
    </location>
</feature>
<dbReference type="GO" id="GO:0003743">
    <property type="term" value="F:translation initiation factor activity"/>
    <property type="evidence" value="ECO:0007669"/>
    <property type="project" value="UniProtKB-KW"/>
</dbReference>
<feature type="compositionally biased region" description="Basic and acidic residues" evidence="7">
    <location>
        <begin position="572"/>
        <end position="592"/>
    </location>
</feature>
<evidence type="ECO:0000256" key="7">
    <source>
        <dbReference type="SAM" id="MobiDB-lite"/>
    </source>
</evidence>
<feature type="region of interest" description="Disordered" evidence="7">
    <location>
        <begin position="443"/>
        <end position="489"/>
    </location>
</feature>
<keyword evidence="4" id="KW-0238">DNA-binding</keyword>
<dbReference type="EMBL" id="UFAJ01000864">
    <property type="protein sequence ID" value="SSD61737.1"/>
    <property type="molecule type" value="Genomic_DNA"/>
</dbReference>
<dbReference type="SUPFAM" id="SSF50916">
    <property type="entry name" value="Rap30/74 interaction domains"/>
    <property type="match status" value="1"/>
</dbReference>
<feature type="compositionally biased region" description="Basic and acidic residues" evidence="7">
    <location>
        <begin position="260"/>
        <end position="283"/>
    </location>
</feature>
<dbReference type="GO" id="GO:0001096">
    <property type="term" value="F:TFIIF-class transcription factor complex binding"/>
    <property type="evidence" value="ECO:0007669"/>
    <property type="project" value="TreeGrafter"/>
</dbReference>
<feature type="compositionally biased region" description="Basic and acidic residues" evidence="7">
    <location>
        <begin position="524"/>
        <end position="543"/>
    </location>
</feature>
<evidence type="ECO:0000256" key="6">
    <source>
        <dbReference type="ARBA" id="ARBA00023242"/>
    </source>
</evidence>
<evidence type="ECO:0000256" key="2">
    <source>
        <dbReference type="ARBA" id="ARBA00005249"/>
    </source>
</evidence>
<evidence type="ECO:0000313" key="9">
    <source>
        <dbReference type="Proteomes" id="UP000262825"/>
    </source>
</evidence>
<dbReference type="PANTHER" id="PTHR13011">
    <property type="entry name" value="TFIIF-ALPHA"/>
    <property type="match status" value="1"/>
</dbReference>
<evidence type="ECO:0000256" key="1">
    <source>
        <dbReference type="ARBA" id="ARBA00004123"/>
    </source>
</evidence>
<name>A0A376BAU1_9ASCO</name>
<gene>
    <name evidence="8" type="ORF">SCODWIG_03498</name>
</gene>
<feature type="compositionally biased region" description="Low complexity" evidence="7">
    <location>
        <begin position="593"/>
        <end position="605"/>
    </location>
</feature>
<feature type="compositionally biased region" description="Basic and acidic residues" evidence="7">
    <location>
        <begin position="667"/>
        <end position="678"/>
    </location>
</feature>
<keyword evidence="9" id="KW-1185">Reference proteome</keyword>
<feature type="compositionally biased region" description="Basic residues" evidence="7">
    <location>
        <begin position="611"/>
        <end position="626"/>
    </location>
</feature>
<comment type="subcellular location">
    <subcellularLocation>
        <location evidence="1">Nucleus</location>
    </subcellularLocation>
</comment>
<dbReference type="GO" id="GO:0032968">
    <property type="term" value="P:positive regulation of transcription elongation by RNA polymerase II"/>
    <property type="evidence" value="ECO:0007669"/>
    <property type="project" value="InterPro"/>
</dbReference>
<protein>
    <submittedName>
        <fullName evidence="8">Related to Transcription initiation factor IIF subunit alpha</fullName>
    </submittedName>
</protein>
<keyword evidence="5" id="KW-0804">Transcription</keyword>
<feature type="compositionally biased region" description="Polar residues" evidence="7">
    <location>
        <begin position="1"/>
        <end position="12"/>
    </location>
</feature>
<feature type="compositionally biased region" description="Low complexity" evidence="7">
    <location>
        <begin position="720"/>
        <end position="744"/>
    </location>
</feature>
<keyword evidence="8" id="KW-0396">Initiation factor</keyword>
<keyword evidence="6" id="KW-0539">Nucleus</keyword>
<dbReference type="Pfam" id="PF05793">
    <property type="entry name" value="TFIIF_alpha"/>
    <property type="match status" value="1"/>
</dbReference>
<evidence type="ECO:0000256" key="3">
    <source>
        <dbReference type="ARBA" id="ARBA00023015"/>
    </source>
</evidence>
<dbReference type="PANTHER" id="PTHR13011:SF0">
    <property type="entry name" value="GENERAL TRANSCRIPTION FACTOR IIF SUBUNIT 1"/>
    <property type="match status" value="1"/>
</dbReference>
<dbReference type="GO" id="GO:0005674">
    <property type="term" value="C:transcription factor TFIIF complex"/>
    <property type="evidence" value="ECO:0007669"/>
    <property type="project" value="TreeGrafter"/>
</dbReference>
<comment type="similarity">
    <text evidence="2">Belongs to the TFIIF alpha subunit family.</text>
</comment>
<evidence type="ECO:0000256" key="5">
    <source>
        <dbReference type="ARBA" id="ARBA00023163"/>
    </source>
</evidence>
<feature type="region of interest" description="Disordered" evidence="7">
    <location>
        <begin position="667"/>
        <end position="744"/>
    </location>
</feature>
<feature type="compositionally biased region" description="Polar residues" evidence="7">
    <location>
        <begin position="20"/>
        <end position="30"/>
    </location>
</feature>
<dbReference type="GO" id="GO:0016251">
    <property type="term" value="F:RNA polymerase II general transcription initiation factor activity"/>
    <property type="evidence" value="ECO:0007669"/>
    <property type="project" value="TreeGrafter"/>
</dbReference>
<keyword evidence="3" id="KW-0805">Transcription regulation</keyword>
<dbReference type="GO" id="GO:0006367">
    <property type="term" value="P:transcription initiation at RNA polymerase II promoter"/>
    <property type="evidence" value="ECO:0007669"/>
    <property type="project" value="InterPro"/>
</dbReference>
<feature type="compositionally biased region" description="Polar residues" evidence="7">
    <location>
        <begin position="692"/>
        <end position="719"/>
    </location>
</feature>
<proteinExistence type="inferred from homology"/>
<dbReference type="VEuPathDB" id="FungiDB:SCODWIG_03498"/>
<feature type="compositionally biased region" description="Acidic residues" evidence="7">
    <location>
        <begin position="449"/>
        <end position="485"/>
    </location>
</feature>
<keyword evidence="8" id="KW-0648">Protein biosynthesis</keyword>
<feature type="compositionally biased region" description="Polar residues" evidence="7">
    <location>
        <begin position="246"/>
        <end position="257"/>
    </location>
</feature>
<organism evidence="8 9">
    <name type="scientific">Saccharomycodes ludwigii</name>
    <dbReference type="NCBI Taxonomy" id="36035"/>
    <lineage>
        <taxon>Eukaryota</taxon>
        <taxon>Fungi</taxon>
        <taxon>Dikarya</taxon>
        <taxon>Ascomycota</taxon>
        <taxon>Saccharomycotina</taxon>
        <taxon>Saccharomycetes</taxon>
        <taxon>Saccharomycodales</taxon>
        <taxon>Saccharomycodaceae</taxon>
        <taxon>Saccharomycodes</taxon>
    </lineage>
</organism>
<evidence type="ECO:0000313" key="8">
    <source>
        <dbReference type="EMBL" id="SSD61737.1"/>
    </source>
</evidence>
<dbReference type="Proteomes" id="UP000262825">
    <property type="component" value="Unassembled WGS sequence"/>
</dbReference>
<sequence length="810" mass="91973">MMSQQTTSTTNGKKTENIKKNSVSPFRASTASPFIKREQLRRGFFKARMKKLATTKSIGVKKEDPDLAAAKLLKKEDGLTVDGLVQHPSAKKKKAITTDANQFEEFPLRAVDASALNSVKTHIMKFQSKKKLEPVKDFHLPVRLHRKDTRNLQFQLTRAEIVQRQKEITEYKQKLLEEKGSKSIPTKYFNSNYTNKNNNDYKNKYNNNDNNNNNNNNNNNKNMGPPKLFNGTSVTNNNNNDNDNNTSKSTDHQNNTPDIGHGKNKDKDTPDTEHQHNPEEVGKVLYDGKEEPEEFEEGTTDPLADVAPDGGARVVKRGWPKRRTRKLKLLDENAKKLRFEEFYPWVLEDFDGYNTWVGSYEAGNSDQYVLLSVETDGSFTMIPADKVYRFTARNKYATLTIEEAEKRIDKNKTSVPRWLMKHLDDIGTTTTRYDRTMRKLRAVDRRTEEDGEDRGDNSDNELDFDEEFQDDEEAPIIDNNEEENKESEQRIKKEMLQANAMGLRDDNVELDDDNDDGELFGGKVKKEIDEEGKEVKKALKKTDLGALYDSDDDEANPYLSKSEDEDEEHEGDDNKDKSKSPAVKKESTDKDNAAVTDSNNSNNNKSETKKVKNKSPQKGKTKKSKKPIIAVKKSKNGVIVIKGDKTVLDKFPSGEWNPEVANKRKLEDIISNKDDKSPSKKRIKKPLENGIPGNTSMKPGMSQDSKISNVNTKGIVSSISGGNNVTGNNDNSNNSNSSNKEVSVSNNLLTEQDIIERVTSRKMTLKDLIRDLKKKVSMHPENKERMKNYVKRLVKLNNGYLELNTQHVSS</sequence>
<feature type="compositionally biased region" description="Acidic residues" evidence="7">
    <location>
        <begin position="508"/>
        <end position="518"/>
    </location>
</feature>
<evidence type="ECO:0000256" key="4">
    <source>
        <dbReference type="ARBA" id="ARBA00023125"/>
    </source>
</evidence>
<feature type="region of interest" description="Disordered" evidence="7">
    <location>
        <begin position="504"/>
        <end position="635"/>
    </location>
</feature>
<feature type="region of interest" description="Disordered" evidence="7">
    <location>
        <begin position="1"/>
        <end position="30"/>
    </location>
</feature>
<dbReference type="InterPro" id="IPR011039">
    <property type="entry name" value="TFIIF_interaction"/>
</dbReference>
<feature type="region of interest" description="Disordered" evidence="7">
    <location>
        <begin position="184"/>
        <end position="283"/>
    </location>
</feature>
<feature type="compositionally biased region" description="Low complexity" evidence="7">
    <location>
        <begin position="195"/>
        <end position="222"/>
    </location>
</feature>
<reference evidence="9" key="1">
    <citation type="submission" date="2018-06" db="EMBL/GenBank/DDBJ databases">
        <authorList>
            <person name="Guldener U."/>
        </authorList>
    </citation>
    <scope>NUCLEOTIDE SEQUENCE [LARGE SCALE GENOMIC DNA]</scope>
    <source>
        <strain evidence="9">UTAD17</strain>
    </source>
</reference>
<accession>A0A376BAU1</accession>
<dbReference type="InterPro" id="IPR008851">
    <property type="entry name" value="TFIIF-alpha"/>
</dbReference>
<dbReference type="GO" id="GO:0003677">
    <property type="term" value="F:DNA binding"/>
    <property type="evidence" value="ECO:0007669"/>
    <property type="project" value="UniProtKB-KW"/>
</dbReference>